<evidence type="ECO:0000259" key="2">
    <source>
        <dbReference type="Pfam" id="PF22788"/>
    </source>
</evidence>
<dbReference type="GO" id="GO:0008180">
    <property type="term" value="C:COP9 signalosome"/>
    <property type="evidence" value="ECO:0007669"/>
    <property type="project" value="TreeGrafter"/>
</dbReference>
<evidence type="ECO:0000313" key="4">
    <source>
        <dbReference type="Proteomes" id="UP001303373"/>
    </source>
</evidence>
<feature type="domain" description="COP9 signalosome complex subunit 3 N-terminal helical repeats" evidence="2">
    <location>
        <begin position="50"/>
        <end position="280"/>
    </location>
</feature>
<dbReference type="InterPro" id="IPR050756">
    <property type="entry name" value="CSN3"/>
</dbReference>
<dbReference type="Proteomes" id="UP001303373">
    <property type="component" value="Chromosome 4"/>
</dbReference>
<name>A0AAQ3M4S8_9PEZI</name>
<dbReference type="AlphaFoldDB" id="A0AAQ3M4S8"/>
<gene>
    <name evidence="3" type="ORF">R9X50_00290600</name>
</gene>
<dbReference type="PANTHER" id="PTHR10758:SF1">
    <property type="entry name" value="COP9 SIGNALOSOME COMPLEX SUBUNIT 3"/>
    <property type="match status" value="1"/>
</dbReference>
<dbReference type="InterPro" id="IPR055089">
    <property type="entry name" value="COP9_N"/>
</dbReference>
<keyword evidence="4" id="KW-1185">Reference proteome</keyword>
<keyword evidence="1" id="KW-0963">Cytoplasm</keyword>
<dbReference type="GO" id="GO:0006511">
    <property type="term" value="P:ubiquitin-dependent protein catabolic process"/>
    <property type="evidence" value="ECO:0007669"/>
    <property type="project" value="TreeGrafter"/>
</dbReference>
<dbReference type="EMBL" id="CP138583">
    <property type="protein sequence ID" value="WPH00083.1"/>
    <property type="molecule type" value="Genomic_DNA"/>
</dbReference>
<protein>
    <recommendedName>
        <fullName evidence="2">COP9 signalosome complex subunit 3 N-terminal helical repeats domain-containing protein</fullName>
    </recommendedName>
</protein>
<organism evidence="3 4">
    <name type="scientific">Acrodontium crateriforme</name>
    <dbReference type="NCBI Taxonomy" id="150365"/>
    <lineage>
        <taxon>Eukaryota</taxon>
        <taxon>Fungi</taxon>
        <taxon>Dikarya</taxon>
        <taxon>Ascomycota</taxon>
        <taxon>Pezizomycotina</taxon>
        <taxon>Dothideomycetes</taxon>
        <taxon>Dothideomycetidae</taxon>
        <taxon>Mycosphaerellales</taxon>
        <taxon>Teratosphaeriaceae</taxon>
        <taxon>Acrodontium</taxon>
    </lineage>
</organism>
<evidence type="ECO:0000256" key="1">
    <source>
        <dbReference type="ARBA" id="ARBA00022490"/>
    </source>
</evidence>
<dbReference type="Pfam" id="PF22788">
    <property type="entry name" value="COP9_hel_rpt"/>
    <property type="match status" value="1"/>
</dbReference>
<reference evidence="3 4" key="1">
    <citation type="submission" date="2023-11" db="EMBL/GenBank/DDBJ databases">
        <title>An acidophilic fungus is an integral part of prey digestion in a carnivorous sundew plant.</title>
        <authorList>
            <person name="Tsai I.J."/>
        </authorList>
    </citation>
    <scope>NUCLEOTIDE SEQUENCE [LARGE SCALE GENOMIC DNA]</scope>
    <source>
        <strain evidence="3">169a</strain>
    </source>
</reference>
<accession>A0AAQ3M4S8</accession>
<evidence type="ECO:0000313" key="3">
    <source>
        <dbReference type="EMBL" id="WPH00083.1"/>
    </source>
</evidence>
<dbReference type="PANTHER" id="PTHR10758">
    <property type="entry name" value="26S PROTEASOME NON-ATPASE REGULATORY SUBUNIT 3/COP9 SIGNALOSOME COMPLEX SUBUNIT 3"/>
    <property type="match status" value="1"/>
</dbReference>
<proteinExistence type="predicted"/>
<sequence>MADVLATLKSFPTDTKANLSPKVYNVKARNYLDALSKISSSAWTQRVGKQSLLDTLDPAVHSIAYMHALLQHISVAGKDKGRLEALLACAVTFFSSFDPVQIRYASEEWGKLLTWLFDGVSKVEDADFGILSTAMLRLDPTGGTFTSYHLRLVRLCLEAGQPSQALPVLNKNIYAFPQNLAKITSEEILCEENDLSNWFITPRSGFTTSLSAEQILEYYLLGAQVYIGQRNWSRARLFLEFVLLTPSPGHVPSALQVEAYKKWILIGLLDIGRVYPLPKTIDPFAVKSIKTIAKSYECLGEDFDKRDWKKYQAELDIGTQIWVEDGNLTLAKEAGDAILRYRVIDLQKTFAALPVSRVAYNLDLPRDHTRQLLTTMISEGHLHASLNENPKDSADPVLRFNYDPPVSSTPEEQDEELKNQTKRVEELVMFIRDADRRLQLSKEYVESQRRIKRSFAGPDGDLADQMDLTWDAPAAPLTEDGDEEDIMAL</sequence>